<proteinExistence type="predicted"/>
<gene>
    <name evidence="2" type="ORF">CVO76_04890</name>
</gene>
<feature type="transmembrane region" description="Helical" evidence="1">
    <location>
        <begin position="28"/>
        <end position="45"/>
    </location>
</feature>
<feature type="transmembrane region" description="Helical" evidence="1">
    <location>
        <begin position="51"/>
        <end position="69"/>
    </location>
</feature>
<dbReference type="Pfam" id="PF11292">
    <property type="entry name" value="DUF3093"/>
    <property type="match status" value="1"/>
</dbReference>
<organism evidence="2 3">
    <name type="scientific">Arthrobacter agilis</name>
    <dbReference type="NCBI Taxonomy" id="37921"/>
    <lineage>
        <taxon>Bacteria</taxon>
        <taxon>Bacillati</taxon>
        <taxon>Actinomycetota</taxon>
        <taxon>Actinomycetes</taxon>
        <taxon>Micrococcales</taxon>
        <taxon>Micrococcaceae</taxon>
        <taxon>Arthrobacter</taxon>
    </lineage>
</organism>
<protein>
    <submittedName>
        <fullName evidence="2">DUF3093 domain-containing protein</fullName>
    </submittedName>
</protein>
<dbReference type="InterPro" id="IPR021443">
    <property type="entry name" value="DUF3093"/>
</dbReference>
<evidence type="ECO:0000313" key="3">
    <source>
        <dbReference type="Proteomes" id="UP000239187"/>
    </source>
</evidence>
<evidence type="ECO:0000256" key="1">
    <source>
        <dbReference type="SAM" id="Phobius"/>
    </source>
</evidence>
<dbReference type="Proteomes" id="UP000239187">
    <property type="component" value="Chromosome"/>
</dbReference>
<sequence>MSSAPGEAPRNTSDEAVLYEERLWPSPWIWLIAAGFSSAVIVMFAPISMGFGYGAALVVAVIVFTLLILSTPRIAVTGTTLTVGRASIERKYLGSVEWFGGDDATHQRGPGLNGLAYLCIRGWISPVVRIEVTDPEDRTPYWLTSSRTPERLVAALAA</sequence>
<keyword evidence="1" id="KW-0812">Transmembrane</keyword>
<accession>A0A2L0UCW5</accession>
<name>A0A2L0UCW5_9MICC</name>
<dbReference type="AlphaFoldDB" id="A0A2L0UCW5"/>
<evidence type="ECO:0000313" key="2">
    <source>
        <dbReference type="EMBL" id="AUZ87042.1"/>
    </source>
</evidence>
<dbReference type="RefSeq" id="WP_133081707.1">
    <property type="nucleotide sequence ID" value="NZ_CP024915.1"/>
</dbReference>
<keyword evidence="1" id="KW-1133">Transmembrane helix</keyword>
<reference evidence="2 3" key="1">
    <citation type="submission" date="2017-11" db="EMBL/GenBank/DDBJ databases">
        <title>Draft genome of Arthrobacter agilis strain UMCV2, a plant growth-promoting rhizobacterium and biocontrol capacity of phytopathogenic fungi.</title>
        <authorList>
            <person name="Martinez-Camara R."/>
            <person name="Santoyo G."/>
            <person name="Moreno-Hagelsieb G."/>
            <person name="Valencia-Cantero E."/>
        </authorList>
    </citation>
    <scope>NUCLEOTIDE SEQUENCE [LARGE SCALE GENOMIC DNA]</scope>
    <source>
        <strain evidence="2 3">UMCV2</strain>
    </source>
</reference>
<dbReference type="EMBL" id="CP024915">
    <property type="protein sequence ID" value="AUZ87042.1"/>
    <property type="molecule type" value="Genomic_DNA"/>
</dbReference>
<keyword evidence="1" id="KW-0472">Membrane</keyword>